<feature type="transmembrane region" description="Helical" evidence="1">
    <location>
        <begin position="12"/>
        <end position="31"/>
    </location>
</feature>
<dbReference type="EMBL" id="BMLI01000002">
    <property type="protein sequence ID" value="GGN06407.1"/>
    <property type="molecule type" value="Genomic_DNA"/>
</dbReference>
<evidence type="ECO:0000256" key="1">
    <source>
        <dbReference type="SAM" id="Phobius"/>
    </source>
</evidence>
<keyword evidence="1" id="KW-0812">Transmembrane</keyword>
<gene>
    <name evidence="2" type="ORF">GCM10010967_47070</name>
</gene>
<reference evidence="3" key="1">
    <citation type="journal article" date="2019" name="Int. J. Syst. Evol. Microbiol.">
        <title>The Global Catalogue of Microorganisms (GCM) 10K type strain sequencing project: providing services to taxonomists for standard genome sequencing and annotation.</title>
        <authorList>
            <consortium name="The Broad Institute Genomics Platform"/>
            <consortium name="The Broad Institute Genome Sequencing Center for Infectious Disease"/>
            <person name="Wu L."/>
            <person name="Ma J."/>
        </authorList>
    </citation>
    <scope>NUCLEOTIDE SEQUENCE [LARGE SCALE GENOMIC DNA]</scope>
    <source>
        <strain evidence="3">CGMCC 1.6375</strain>
    </source>
</reference>
<organism evidence="2 3">
    <name type="scientific">Dyadobacter beijingensis</name>
    <dbReference type="NCBI Taxonomy" id="365489"/>
    <lineage>
        <taxon>Bacteria</taxon>
        <taxon>Pseudomonadati</taxon>
        <taxon>Bacteroidota</taxon>
        <taxon>Cytophagia</taxon>
        <taxon>Cytophagales</taxon>
        <taxon>Spirosomataceae</taxon>
        <taxon>Dyadobacter</taxon>
    </lineage>
</organism>
<comment type="caution">
    <text evidence="2">The sequence shown here is derived from an EMBL/GenBank/DDBJ whole genome shotgun (WGS) entry which is preliminary data.</text>
</comment>
<sequence>MIIEHPWKSYATVAGLSTAIYYAVIGWQYYLPEIKSWLGQRHKPVQLPEINSPSSDTVAESFPLETDESELVDDLSEAPAWQSEEMFETAEKLSTHLVSEIEEAHRKEYSKPDLILMMQMILKNYSVLKGTPFQKVINNRIEAECAKYGSIHLSEGEMIEVWRMVV</sequence>
<proteinExistence type="predicted"/>
<protein>
    <submittedName>
        <fullName evidence="2">Uncharacterized protein</fullName>
    </submittedName>
</protein>
<evidence type="ECO:0000313" key="3">
    <source>
        <dbReference type="Proteomes" id="UP000632339"/>
    </source>
</evidence>
<keyword evidence="1" id="KW-1133">Transmembrane helix</keyword>
<dbReference type="Proteomes" id="UP000632339">
    <property type="component" value="Unassembled WGS sequence"/>
</dbReference>
<name>A0ABQ2IBU4_9BACT</name>
<evidence type="ECO:0000313" key="2">
    <source>
        <dbReference type="EMBL" id="GGN06407.1"/>
    </source>
</evidence>
<accession>A0ABQ2IBU4</accession>
<dbReference type="RefSeq" id="WP_019941327.1">
    <property type="nucleotide sequence ID" value="NZ_BMLI01000002.1"/>
</dbReference>
<keyword evidence="1" id="KW-0472">Membrane</keyword>
<keyword evidence="3" id="KW-1185">Reference proteome</keyword>